<proteinExistence type="predicted"/>
<accession>A0AAW0SDF2</accession>
<keyword evidence="3" id="KW-1185">Reference proteome</keyword>
<keyword evidence="1" id="KW-0812">Transmembrane</keyword>
<keyword evidence="1" id="KW-1133">Transmembrane helix</keyword>
<feature type="transmembrane region" description="Helical" evidence="1">
    <location>
        <begin position="18"/>
        <end position="35"/>
    </location>
</feature>
<organism evidence="2 3">
    <name type="scientific">Scylla paramamosain</name>
    <name type="common">Mud crab</name>
    <dbReference type="NCBI Taxonomy" id="85552"/>
    <lineage>
        <taxon>Eukaryota</taxon>
        <taxon>Metazoa</taxon>
        <taxon>Ecdysozoa</taxon>
        <taxon>Arthropoda</taxon>
        <taxon>Crustacea</taxon>
        <taxon>Multicrustacea</taxon>
        <taxon>Malacostraca</taxon>
        <taxon>Eumalacostraca</taxon>
        <taxon>Eucarida</taxon>
        <taxon>Decapoda</taxon>
        <taxon>Pleocyemata</taxon>
        <taxon>Brachyura</taxon>
        <taxon>Eubrachyura</taxon>
        <taxon>Portunoidea</taxon>
        <taxon>Portunidae</taxon>
        <taxon>Portuninae</taxon>
        <taxon>Scylla</taxon>
    </lineage>
</organism>
<dbReference type="AlphaFoldDB" id="A0AAW0SDF2"/>
<keyword evidence="1" id="KW-0472">Membrane</keyword>
<dbReference type="Proteomes" id="UP001487740">
    <property type="component" value="Unassembled WGS sequence"/>
</dbReference>
<evidence type="ECO:0000256" key="1">
    <source>
        <dbReference type="SAM" id="Phobius"/>
    </source>
</evidence>
<evidence type="ECO:0000313" key="2">
    <source>
        <dbReference type="EMBL" id="KAK8373073.1"/>
    </source>
</evidence>
<comment type="caution">
    <text evidence="2">The sequence shown here is derived from an EMBL/GenBank/DDBJ whole genome shotgun (WGS) entry which is preliminary data.</text>
</comment>
<dbReference type="EMBL" id="JARAKH010001383">
    <property type="protein sequence ID" value="KAK8373073.1"/>
    <property type="molecule type" value="Genomic_DNA"/>
</dbReference>
<sequence>GRELVGLLSAGNSLGEDGLVVVVVVLVVVAAVPVGRRACEQARCCVFLSAGQGCGCSPPGQCLMAPLGL</sequence>
<feature type="non-terminal residue" evidence="2">
    <location>
        <position position="1"/>
    </location>
</feature>
<name>A0AAW0SDF2_SCYPA</name>
<reference evidence="2 3" key="1">
    <citation type="submission" date="2023-03" db="EMBL/GenBank/DDBJ databases">
        <title>High-quality genome of Scylla paramamosain provides insights in environmental adaptation.</title>
        <authorList>
            <person name="Zhang L."/>
        </authorList>
    </citation>
    <scope>NUCLEOTIDE SEQUENCE [LARGE SCALE GENOMIC DNA]</scope>
    <source>
        <strain evidence="2">LZ_2023a</strain>
        <tissue evidence="2">Muscle</tissue>
    </source>
</reference>
<gene>
    <name evidence="2" type="ORF">O3P69_020339</name>
</gene>
<protein>
    <submittedName>
        <fullName evidence="2">Uncharacterized protein</fullName>
    </submittedName>
</protein>
<evidence type="ECO:0000313" key="3">
    <source>
        <dbReference type="Proteomes" id="UP001487740"/>
    </source>
</evidence>